<reference evidence="3" key="1">
    <citation type="submission" date="2025-08" db="UniProtKB">
        <authorList>
            <consortium name="RefSeq"/>
        </authorList>
    </citation>
    <scope>IDENTIFICATION</scope>
    <source>
        <tissue evidence="3">Whole sample</tissue>
    </source>
</reference>
<dbReference type="RefSeq" id="XP_022313916.1">
    <property type="nucleotide sequence ID" value="XM_022458208.1"/>
</dbReference>
<keyword evidence="2" id="KW-1185">Reference proteome</keyword>
<dbReference type="PROSITE" id="PS50097">
    <property type="entry name" value="BTB"/>
    <property type="match status" value="1"/>
</dbReference>
<gene>
    <name evidence="3" type="primary">LOC111118651</name>
</gene>
<evidence type="ECO:0000313" key="2">
    <source>
        <dbReference type="Proteomes" id="UP000694844"/>
    </source>
</evidence>
<dbReference type="CDD" id="cd14733">
    <property type="entry name" value="BACK"/>
    <property type="match status" value="1"/>
</dbReference>
<proteinExistence type="predicted"/>
<accession>A0A8B8CHD1</accession>
<dbReference type="CDD" id="cd18186">
    <property type="entry name" value="BTB_POZ_ZBTB_KLHL-like"/>
    <property type="match status" value="1"/>
</dbReference>
<dbReference type="PANTHER" id="PTHR24413">
    <property type="entry name" value="SPECKLE-TYPE POZ PROTEIN"/>
    <property type="match status" value="1"/>
</dbReference>
<organism evidence="2 3">
    <name type="scientific">Crassostrea virginica</name>
    <name type="common">Eastern oyster</name>
    <dbReference type="NCBI Taxonomy" id="6565"/>
    <lineage>
        <taxon>Eukaryota</taxon>
        <taxon>Metazoa</taxon>
        <taxon>Spiralia</taxon>
        <taxon>Lophotrochozoa</taxon>
        <taxon>Mollusca</taxon>
        <taxon>Bivalvia</taxon>
        <taxon>Autobranchia</taxon>
        <taxon>Pteriomorphia</taxon>
        <taxon>Ostreida</taxon>
        <taxon>Ostreoidea</taxon>
        <taxon>Ostreidae</taxon>
        <taxon>Crassostrea</taxon>
    </lineage>
</organism>
<dbReference type="Pfam" id="PF25900">
    <property type="entry name" value="PAPPA"/>
    <property type="match status" value="1"/>
</dbReference>
<dbReference type="Gene3D" id="3.30.710.10">
    <property type="entry name" value="Potassium Channel Kv1.1, Chain A"/>
    <property type="match status" value="1"/>
</dbReference>
<feature type="domain" description="BTB" evidence="1">
    <location>
        <begin position="181"/>
        <end position="249"/>
    </location>
</feature>
<dbReference type="AlphaFoldDB" id="A0A8B8CHD1"/>
<dbReference type="InterPro" id="IPR058897">
    <property type="entry name" value="PAPPA_SD_C"/>
</dbReference>
<dbReference type="OrthoDB" id="2153609at2759"/>
<sequence length="347" mass="39293">MAECSGDVNTIRQFVAKVNKFSSQYNSSSWSANTVVGPPRVYPQHGDLHGAWASSAIDAHQFIEVQFHEKVFLSEVNVYETYHAGGTKSIQAKDPSGKWDTIYENTKLECIKQSRIFSPPIKKPNYQVDELRINVDCTKAGTWVEIDAVEMVGRRYNFDMPSAPARLSKDMSQLVNKDLFSDVQFSVGGRVFHAHKAILTVRSDFFRAMFCDNMRESDTTRPIELKDVSADAFAIILHFIYTNEIAEESDHCLLLEIWRVADQFCLEDLKSTAFISLCTNLNVNNVVDIYVEASSKLPVIEDLMSAAMSFMRARMNDIVHQPTFTSLPKEVMVELIQLMTVKMTLSD</sequence>
<name>A0A8B8CHD1_CRAVI</name>
<dbReference type="InterPro" id="IPR000210">
    <property type="entry name" value="BTB/POZ_dom"/>
</dbReference>
<evidence type="ECO:0000259" key="1">
    <source>
        <dbReference type="PROSITE" id="PS50097"/>
    </source>
</evidence>
<dbReference type="Proteomes" id="UP000694844">
    <property type="component" value="Chromosome 2"/>
</dbReference>
<dbReference type="KEGG" id="cvn:111118651"/>
<dbReference type="SMART" id="SM00225">
    <property type="entry name" value="BTB"/>
    <property type="match status" value="1"/>
</dbReference>
<evidence type="ECO:0000313" key="3">
    <source>
        <dbReference type="RefSeq" id="XP_022313916.1"/>
    </source>
</evidence>
<protein>
    <submittedName>
        <fullName evidence="3">TD and POZ domain-containing protein 1-like</fullName>
    </submittedName>
</protein>
<dbReference type="Pfam" id="PF00651">
    <property type="entry name" value="BTB"/>
    <property type="match status" value="1"/>
</dbReference>
<dbReference type="GeneID" id="111118651"/>
<dbReference type="Gene3D" id="2.60.120.260">
    <property type="entry name" value="Galactose-binding domain-like"/>
    <property type="match status" value="1"/>
</dbReference>
<dbReference type="InterPro" id="IPR011333">
    <property type="entry name" value="SKP1/BTB/POZ_sf"/>
</dbReference>
<dbReference type="SUPFAM" id="SSF54695">
    <property type="entry name" value="POZ domain"/>
    <property type="match status" value="1"/>
</dbReference>